<reference evidence="1 2" key="1">
    <citation type="submission" date="2018-10" db="EMBL/GenBank/DDBJ databases">
        <authorList>
            <person name="Perry B.J."/>
            <person name="Sullivan J.T."/>
            <person name="Murphy R.J.T."/>
            <person name="Ramsay J.P."/>
            <person name="Ronson C.W."/>
        </authorList>
    </citation>
    <scope>NUCLEOTIDE SEQUENCE [LARGE SCALE GENOMIC DNA]</scope>
    <source>
        <strain evidence="1 2">R88b</strain>
    </source>
</reference>
<name>A0A6M7WHF5_RHILI</name>
<dbReference type="EMBL" id="CP033367">
    <property type="protein sequence ID" value="QKD01507.1"/>
    <property type="molecule type" value="Genomic_DNA"/>
</dbReference>
<dbReference type="AlphaFoldDB" id="A0A6M7WHF5"/>
<protein>
    <submittedName>
        <fullName evidence="1">Uncharacterized protein</fullName>
    </submittedName>
</protein>
<evidence type="ECO:0000313" key="2">
    <source>
        <dbReference type="Proteomes" id="UP000503017"/>
    </source>
</evidence>
<gene>
    <name evidence="1" type="ORF">EB235_08260</name>
</gene>
<accession>A0A6M7WHF5</accession>
<organism evidence="1 2">
    <name type="scientific">Mesorhizobium loti R88b</name>
    <dbReference type="NCBI Taxonomy" id="935548"/>
    <lineage>
        <taxon>Bacteria</taxon>
        <taxon>Pseudomonadati</taxon>
        <taxon>Pseudomonadota</taxon>
        <taxon>Alphaproteobacteria</taxon>
        <taxon>Hyphomicrobiales</taxon>
        <taxon>Phyllobacteriaceae</taxon>
        <taxon>Mesorhizobium</taxon>
    </lineage>
</organism>
<sequence>MSARTFTKVAPAVWRSRRFIGLPDEAKVGFLYLLSNAHVTSAGVYELPRGYACADLGWTDAAYASVLRELIEVGLIDHDPDGDVILIERWFRHNPPANDDHATGTRRRLQAIESDKLREKAVAAFDEANEIRIQREARKAAEKAAKVAGNSKSVAQLVGNTSRLMETRLMRGGGQ</sequence>
<dbReference type="RefSeq" id="WP_027031467.1">
    <property type="nucleotide sequence ID" value="NZ_CP033367.1"/>
</dbReference>
<evidence type="ECO:0000313" key="1">
    <source>
        <dbReference type="EMBL" id="QKD01507.1"/>
    </source>
</evidence>
<proteinExistence type="predicted"/>
<dbReference type="Proteomes" id="UP000503017">
    <property type="component" value="Chromosome"/>
</dbReference>